<feature type="compositionally biased region" description="Basic residues" evidence="1">
    <location>
        <begin position="91"/>
        <end position="105"/>
    </location>
</feature>
<gene>
    <name evidence="2" type="ORF">MPH_09230</name>
</gene>
<comment type="caution">
    <text evidence="2">The sequence shown here is derived from an EMBL/GenBank/DDBJ whole genome shotgun (WGS) entry which is preliminary data.</text>
</comment>
<dbReference type="InParanoid" id="K2QVC7"/>
<evidence type="ECO:0000313" key="3">
    <source>
        <dbReference type="Proteomes" id="UP000007129"/>
    </source>
</evidence>
<reference evidence="2 3" key="1">
    <citation type="journal article" date="2012" name="BMC Genomics">
        <title>Tools to kill: Genome of one of the most destructive plant pathogenic fungi Macrophomina phaseolina.</title>
        <authorList>
            <person name="Islam M.S."/>
            <person name="Haque M.S."/>
            <person name="Islam M.M."/>
            <person name="Emdad E.M."/>
            <person name="Halim A."/>
            <person name="Hossen Q.M.M."/>
            <person name="Hossain M.Z."/>
            <person name="Ahmed B."/>
            <person name="Rahim S."/>
            <person name="Rahman M.S."/>
            <person name="Alam M.M."/>
            <person name="Hou S."/>
            <person name="Wan X."/>
            <person name="Saito J.A."/>
            <person name="Alam M."/>
        </authorList>
    </citation>
    <scope>NUCLEOTIDE SEQUENCE [LARGE SCALE GENOMIC DNA]</scope>
    <source>
        <strain evidence="2 3">MS6</strain>
    </source>
</reference>
<dbReference type="Proteomes" id="UP000007129">
    <property type="component" value="Unassembled WGS sequence"/>
</dbReference>
<sequence length="221" mass="25397">MECVQLWTANVLYRQRLNTEMAKLHAKYGSDPALARRMRLTILRARANRASRTERTLLHQPRGTRHNLQNPVHEVAGRTLLLQGRHAPRHLHHPHLQRPDHRHRQQSYFAQTTQEPHGAGLHAEGYNGAAANPRRAHGKDDVRPRRSREAKRAHQLDRPPVEYALESRQRPLVWRTAGGGKARNVSRLGENVHENVRRHRDRQPCISMARVASAAGFEVRA</sequence>
<accession>K2QVC7</accession>
<dbReference type="VEuPathDB" id="FungiDB:MPH_09230"/>
<dbReference type="AlphaFoldDB" id="K2QVC7"/>
<evidence type="ECO:0000313" key="2">
    <source>
        <dbReference type="EMBL" id="EKG13621.1"/>
    </source>
</evidence>
<dbReference type="HOGENOM" id="CLU_1250881_0_0_1"/>
<protein>
    <submittedName>
        <fullName evidence="2">Uncharacterized protein</fullName>
    </submittedName>
</protein>
<dbReference type="EMBL" id="AHHD01000391">
    <property type="protein sequence ID" value="EKG13621.1"/>
    <property type="molecule type" value="Genomic_DNA"/>
</dbReference>
<name>K2QVC7_MACPH</name>
<feature type="region of interest" description="Disordered" evidence="1">
    <location>
        <begin position="91"/>
        <end position="161"/>
    </location>
</feature>
<feature type="compositionally biased region" description="Basic and acidic residues" evidence="1">
    <location>
        <begin position="150"/>
        <end position="161"/>
    </location>
</feature>
<organism evidence="2 3">
    <name type="scientific">Macrophomina phaseolina (strain MS6)</name>
    <name type="common">Charcoal rot fungus</name>
    <dbReference type="NCBI Taxonomy" id="1126212"/>
    <lineage>
        <taxon>Eukaryota</taxon>
        <taxon>Fungi</taxon>
        <taxon>Dikarya</taxon>
        <taxon>Ascomycota</taxon>
        <taxon>Pezizomycotina</taxon>
        <taxon>Dothideomycetes</taxon>
        <taxon>Dothideomycetes incertae sedis</taxon>
        <taxon>Botryosphaeriales</taxon>
        <taxon>Botryosphaeriaceae</taxon>
        <taxon>Macrophomina</taxon>
    </lineage>
</organism>
<proteinExistence type="predicted"/>
<evidence type="ECO:0000256" key="1">
    <source>
        <dbReference type="SAM" id="MobiDB-lite"/>
    </source>
</evidence>